<dbReference type="Gene3D" id="2.60.120.260">
    <property type="entry name" value="Galactose-binding domain-like"/>
    <property type="match status" value="1"/>
</dbReference>
<gene>
    <name evidence="2" type="ORF">OQ279_00385</name>
</gene>
<dbReference type="EMBL" id="JAPJDA010000001">
    <property type="protein sequence ID" value="MCX2836591.1"/>
    <property type="molecule type" value="Genomic_DNA"/>
</dbReference>
<dbReference type="InterPro" id="IPR052762">
    <property type="entry name" value="PCW_deacetylase/CE"/>
</dbReference>
<dbReference type="PANTHER" id="PTHR37834:SF2">
    <property type="entry name" value="ESTERASE, SGNH HYDROLASE-TYPE"/>
    <property type="match status" value="1"/>
</dbReference>
<dbReference type="Pfam" id="PF00657">
    <property type="entry name" value="Lipase_GDSL"/>
    <property type="match status" value="1"/>
</dbReference>
<dbReference type="SUPFAM" id="SSF52266">
    <property type="entry name" value="SGNH hydrolase"/>
    <property type="match status" value="1"/>
</dbReference>
<dbReference type="RefSeq" id="WP_266067767.1">
    <property type="nucleotide sequence ID" value="NZ_JAPJDA010000001.1"/>
</dbReference>
<dbReference type="InterPro" id="IPR040794">
    <property type="entry name" value="CE2_N"/>
</dbReference>
<sequence length="364" mass="41190">MRLLILFISALLLSSCKLEQEVPKDKFFEPQNENFTYSGRIQPSSEGTKLIASASSVKADVFGDTVTVFLKSDGAEHHYVAVELNDEYKGRFRITKDSLKFALPKKDSANTLAIYKETEASNGLLIFNGIRAEKIEKTSEEKRAKIEFIGDSITCGMGADTSEIDCEEGEWYDQHSAYMAYGPRVARMLDVDFEVNCVSGMGMYRNWNDEDQPVMPQVYPYLHLNGEKGKRAEIKKEDVPDIVSIALGTNDFSRGDGKKERLPFKEESFKENYTGFIKALYEVYPDTQIALISSPMTGEKEGQELIRILNDIKNEFPDRSIAVFEFEKMNASGCTGHPALEDHELMAEKLLPFYQNLLNKNTHE</sequence>
<evidence type="ECO:0000313" key="3">
    <source>
        <dbReference type="Proteomes" id="UP001148482"/>
    </source>
</evidence>
<organism evidence="2 3">
    <name type="scientific">Salinimicrobium profundisediminis</name>
    <dbReference type="NCBI Taxonomy" id="2994553"/>
    <lineage>
        <taxon>Bacteria</taxon>
        <taxon>Pseudomonadati</taxon>
        <taxon>Bacteroidota</taxon>
        <taxon>Flavobacteriia</taxon>
        <taxon>Flavobacteriales</taxon>
        <taxon>Flavobacteriaceae</taxon>
        <taxon>Salinimicrobium</taxon>
    </lineage>
</organism>
<dbReference type="InterPro" id="IPR001087">
    <property type="entry name" value="GDSL"/>
</dbReference>
<dbReference type="AlphaFoldDB" id="A0A9X3CTK7"/>
<keyword evidence="3" id="KW-1185">Reference proteome</keyword>
<dbReference type="Gene3D" id="3.40.50.1110">
    <property type="entry name" value="SGNH hydrolase"/>
    <property type="match status" value="1"/>
</dbReference>
<dbReference type="Proteomes" id="UP001148482">
    <property type="component" value="Unassembled WGS sequence"/>
</dbReference>
<evidence type="ECO:0000313" key="2">
    <source>
        <dbReference type="EMBL" id="MCX2836591.1"/>
    </source>
</evidence>
<dbReference type="GO" id="GO:0052689">
    <property type="term" value="F:carboxylic ester hydrolase activity"/>
    <property type="evidence" value="ECO:0007669"/>
    <property type="project" value="InterPro"/>
</dbReference>
<dbReference type="InterPro" id="IPR036514">
    <property type="entry name" value="SGNH_hydro_sf"/>
</dbReference>
<protein>
    <submittedName>
        <fullName evidence="2">GDSL-type esterase/lipase family protein</fullName>
    </submittedName>
</protein>
<dbReference type="Pfam" id="PF17996">
    <property type="entry name" value="CE2_N"/>
    <property type="match status" value="1"/>
</dbReference>
<comment type="caution">
    <text evidence="2">The sequence shown here is derived from an EMBL/GenBank/DDBJ whole genome shotgun (WGS) entry which is preliminary data.</text>
</comment>
<dbReference type="CDD" id="cd01831">
    <property type="entry name" value="Endoglucanase_E_like"/>
    <property type="match status" value="1"/>
</dbReference>
<evidence type="ECO:0000259" key="1">
    <source>
        <dbReference type="Pfam" id="PF17996"/>
    </source>
</evidence>
<accession>A0A9X3CTK7</accession>
<dbReference type="InterPro" id="IPR037461">
    <property type="entry name" value="CtCE2-like_dom"/>
</dbReference>
<proteinExistence type="predicted"/>
<name>A0A9X3CTK7_9FLAO</name>
<dbReference type="PROSITE" id="PS51257">
    <property type="entry name" value="PROKAR_LIPOPROTEIN"/>
    <property type="match status" value="1"/>
</dbReference>
<dbReference type="PANTHER" id="PTHR37834">
    <property type="entry name" value="GDSL-LIKE LIPASE/ACYLHYDROLASE DOMAIN PROTEIN (AFU_ORTHOLOGUE AFUA_2G00620)"/>
    <property type="match status" value="1"/>
</dbReference>
<feature type="domain" description="Carbohydrate esterase 2 N-terminal" evidence="1">
    <location>
        <begin position="37"/>
        <end position="135"/>
    </location>
</feature>
<reference evidence="2" key="1">
    <citation type="submission" date="2022-11" db="EMBL/GenBank/DDBJ databases">
        <title>Salinimicrobium profundisediminis sp. nov., isolated from deep-sea sediment of the Mariana Trench.</title>
        <authorList>
            <person name="Fu H."/>
        </authorList>
    </citation>
    <scope>NUCLEOTIDE SEQUENCE</scope>
    <source>
        <strain evidence="2">MT39</strain>
    </source>
</reference>